<dbReference type="PANTHER" id="PTHR42732">
    <property type="entry name" value="BETA-GALACTOSIDASE"/>
    <property type="match status" value="1"/>
</dbReference>
<keyword evidence="10" id="KW-1185">Reference proteome</keyword>
<feature type="domain" description="DUF4982" evidence="7">
    <location>
        <begin position="617"/>
        <end position="674"/>
    </location>
</feature>
<dbReference type="InterPro" id="IPR006101">
    <property type="entry name" value="Glyco_hydro_2"/>
</dbReference>
<gene>
    <name evidence="9" type="ORF">H4Q31_00140</name>
</gene>
<name>A0A841T739_9BACL</name>
<dbReference type="SUPFAM" id="SSF51445">
    <property type="entry name" value="(Trans)glycosidases"/>
    <property type="match status" value="1"/>
</dbReference>
<comment type="similarity">
    <text evidence="1">Belongs to the glycosyl hydrolase 2 family.</text>
</comment>
<dbReference type="GO" id="GO:0005975">
    <property type="term" value="P:carbohydrate metabolic process"/>
    <property type="evidence" value="ECO:0007669"/>
    <property type="project" value="InterPro"/>
</dbReference>
<dbReference type="Pfam" id="PF00703">
    <property type="entry name" value="Glyco_hydro_2"/>
    <property type="match status" value="1"/>
</dbReference>
<evidence type="ECO:0000259" key="4">
    <source>
        <dbReference type="Pfam" id="PF00703"/>
    </source>
</evidence>
<keyword evidence="3" id="KW-0326">Glycosidase</keyword>
<dbReference type="InterPro" id="IPR023232">
    <property type="entry name" value="Glyco_hydro_2_AS"/>
</dbReference>
<dbReference type="InterPro" id="IPR013783">
    <property type="entry name" value="Ig-like_fold"/>
</dbReference>
<dbReference type="InterPro" id="IPR017853">
    <property type="entry name" value="GH"/>
</dbReference>
<dbReference type="Gene3D" id="2.60.40.10">
    <property type="entry name" value="Immunoglobulins"/>
    <property type="match status" value="3"/>
</dbReference>
<dbReference type="PROSITE" id="PS00608">
    <property type="entry name" value="GLYCOSYL_HYDROL_F2_2"/>
    <property type="match status" value="1"/>
</dbReference>
<dbReference type="PANTHER" id="PTHR42732:SF1">
    <property type="entry name" value="BETA-MANNOSIDASE"/>
    <property type="match status" value="1"/>
</dbReference>
<dbReference type="SUPFAM" id="SSF49785">
    <property type="entry name" value="Galactose-binding domain-like"/>
    <property type="match status" value="1"/>
</dbReference>
<feature type="domain" description="Glycosyl hydrolases family 2 sugar binding" evidence="6">
    <location>
        <begin position="62"/>
        <end position="156"/>
    </location>
</feature>
<dbReference type="PRINTS" id="PR00132">
    <property type="entry name" value="GLHYDRLASE2"/>
</dbReference>
<dbReference type="InterPro" id="IPR006103">
    <property type="entry name" value="Glyco_hydro_2_cat"/>
</dbReference>
<comment type="caution">
    <text evidence="9">The sequence shown here is derived from an EMBL/GenBank/DDBJ whole genome shotgun (WGS) entry which is preliminary data.</text>
</comment>
<dbReference type="Gene3D" id="3.20.20.80">
    <property type="entry name" value="Glycosidases"/>
    <property type="match status" value="1"/>
</dbReference>
<evidence type="ECO:0000259" key="8">
    <source>
        <dbReference type="Pfam" id="PF18565"/>
    </source>
</evidence>
<proteinExistence type="inferred from homology"/>
<evidence type="ECO:0000259" key="7">
    <source>
        <dbReference type="Pfam" id="PF16355"/>
    </source>
</evidence>
<dbReference type="SUPFAM" id="SSF49303">
    <property type="entry name" value="beta-Galactosidase/glucuronidase domain"/>
    <property type="match status" value="1"/>
</dbReference>
<dbReference type="InterPro" id="IPR032311">
    <property type="entry name" value="DUF4982"/>
</dbReference>
<evidence type="ECO:0000256" key="3">
    <source>
        <dbReference type="ARBA" id="ARBA00023295"/>
    </source>
</evidence>
<dbReference type="Gene3D" id="2.60.120.260">
    <property type="entry name" value="Galactose-binding domain-like"/>
    <property type="match status" value="1"/>
</dbReference>
<sequence>MSDGRIVQNLNLDWHFKRGDEPRAWYKGFDDADWRSVTLPHDWSVEEPFSKEHSSGTGYLPGGTGWYRRWFELPHEWKGKRVSITFEGVYNNSQVWCNSYYLGKRPYGYSTFTYDLTDFISFEDGGNVISVKVDHKDIADSRWFTGSGIYRDVYLTVTDPIHIAPYGVFVKTPEVTAERAAVAVDVRISNETNGDEEVRVQHTLRDQDGQLIGSALSFVTIQAGAEAKVEHAVEVNRPNLWSPDSPYLYDLTTEVAKNGEVVDSLQTPVGIRWFTFDAEKGFFLNDVPMKIKGVCVHHDAGCLGAAVPEKVWVRRLAALKEMGCNAIRMSHNPPAPNLLDLCDRMGFLVMDEAFDEWEGVKNKWSTGHNVYPPKHYGYYEDFPQWGETDIKEMVLRDRNHPSIILWSIGNEVDYPNDPYCHPYFDTMTGNNDANKPAAERMYDPNKPNAERLAVIARRLVKYVKECDDTRPVTAALAFPELSNLTGYADALDVVGYNYKEHLYSEDLSRYPGRVIYGSENSSSLEAWLAVRDNPAISAQFIWTGIDYLGEARGWPVRAAQSGFLDLAGFKKTGYYYRQSLWSEEPMVFLAAAKASDPWIAERRRWAGVDPHWNWAAGEKVEVFCYTNCEEAELRLNGRSLGAKKLKEDPRGYLSWEVDYEAGTLEVIARGADGTSRICRLVTASEPAKLAMTADCAELRANGQDIAHVEIQVTDGSGRLAYLADHPITLSVTGPGTIIGMESGDVQDLEPYSSRIRKAYRGKLLAYVRVGTEPGEIVVTAEAPGLGAARGAIAAKSTARKEESHVSPITE</sequence>
<dbReference type="InterPro" id="IPR006104">
    <property type="entry name" value="Glyco_hydro_2_N"/>
</dbReference>
<dbReference type="Pfam" id="PF02837">
    <property type="entry name" value="Glyco_hydro_2_N"/>
    <property type="match status" value="1"/>
</dbReference>
<feature type="domain" description="Glycoside hydrolase family 2" evidence="8">
    <location>
        <begin position="689"/>
        <end position="788"/>
    </location>
</feature>
<keyword evidence="2" id="KW-0378">Hydrolase</keyword>
<dbReference type="RefSeq" id="WP_185177040.1">
    <property type="nucleotide sequence ID" value="NZ_CBCSEP010000002.1"/>
</dbReference>
<dbReference type="InterPro" id="IPR006102">
    <property type="entry name" value="Ig-like_GH2"/>
</dbReference>
<evidence type="ECO:0000256" key="2">
    <source>
        <dbReference type="ARBA" id="ARBA00022801"/>
    </source>
</evidence>
<evidence type="ECO:0000259" key="6">
    <source>
        <dbReference type="Pfam" id="PF02837"/>
    </source>
</evidence>
<dbReference type="EMBL" id="JACJVN010000001">
    <property type="protein sequence ID" value="MBB6675735.1"/>
    <property type="molecule type" value="Genomic_DNA"/>
</dbReference>
<evidence type="ECO:0000259" key="5">
    <source>
        <dbReference type="Pfam" id="PF02836"/>
    </source>
</evidence>
<dbReference type="Pfam" id="PF18565">
    <property type="entry name" value="Glyco_hydro2_C5"/>
    <property type="match status" value="1"/>
</dbReference>
<protein>
    <submittedName>
        <fullName evidence="9">DUF4982 domain-containing protein</fullName>
    </submittedName>
</protein>
<dbReference type="InterPro" id="IPR036156">
    <property type="entry name" value="Beta-gal/glucu_dom_sf"/>
</dbReference>
<feature type="domain" description="Glycoside hydrolase family 2 immunoglobulin-like beta-sandwich" evidence="4">
    <location>
        <begin position="167"/>
        <end position="272"/>
    </location>
</feature>
<accession>A0A841T739</accession>
<evidence type="ECO:0000313" key="9">
    <source>
        <dbReference type="EMBL" id="MBB6675735.1"/>
    </source>
</evidence>
<dbReference type="InterPro" id="IPR040605">
    <property type="entry name" value="Glyco_hydro2_dom5"/>
</dbReference>
<feature type="domain" description="Glycoside hydrolase family 2 catalytic" evidence="5">
    <location>
        <begin position="280"/>
        <end position="477"/>
    </location>
</feature>
<dbReference type="InterPro" id="IPR008979">
    <property type="entry name" value="Galactose-bd-like_sf"/>
</dbReference>
<dbReference type="Proteomes" id="UP000574133">
    <property type="component" value="Unassembled WGS sequence"/>
</dbReference>
<dbReference type="AlphaFoldDB" id="A0A841T739"/>
<evidence type="ECO:0000313" key="10">
    <source>
        <dbReference type="Proteomes" id="UP000574133"/>
    </source>
</evidence>
<reference evidence="9 10" key="1">
    <citation type="submission" date="2020-08" db="EMBL/GenBank/DDBJ databases">
        <title>Cohnella phylogeny.</title>
        <authorList>
            <person name="Dunlap C."/>
        </authorList>
    </citation>
    <scope>NUCLEOTIDE SEQUENCE [LARGE SCALE GENOMIC DNA]</scope>
    <source>
        <strain evidence="9 10">DSM 103658</strain>
    </source>
</reference>
<evidence type="ECO:0000256" key="1">
    <source>
        <dbReference type="ARBA" id="ARBA00007401"/>
    </source>
</evidence>
<dbReference type="InterPro" id="IPR051913">
    <property type="entry name" value="GH2_Domain-Containing"/>
</dbReference>
<dbReference type="Pfam" id="PF16355">
    <property type="entry name" value="DUF4982"/>
    <property type="match status" value="1"/>
</dbReference>
<dbReference type="GO" id="GO:0004553">
    <property type="term" value="F:hydrolase activity, hydrolyzing O-glycosyl compounds"/>
    <property type="evidence" value="ECO:0007669"/>
    <property type="project" value="InterPro"/>
</dbReference>
<organism evidence="9 10">
    <name type="scientific">Cohnella lubricantis</name>
    <dbReference type="NCBI Taxonomy" id="2163172"/>
    <lineage>
        <taxon>Bacteria</taxon>
        <taxon>Bacillati</taxon>
        <taxon>Bacillota</taxon>
        <taxon>Bacilli</taxon>
        <taxon>Bacillales</taxon>
        <taxon>Paenibacillaceae</taxon>
        <taxon>Cohnella</taxon>
    </lineage>
</organism>
<dbReference type="Pfam" id="PF02836">
    <property type="entry name" value="Glyco_hydro_2_C"/>
    <property type="match status" value="1"/>
</dbReference>